<dbReference type="PANTHER" id="PTHR43699">
    <property type="entry name" value="3-DEHYDROQUINATE DEHYDRATASE"/>
    <property type="match status" value="1"/>
</dbReference>
<keyword evidence="2 5" id="KW-0057">Aromatic amino acid biosynthesis</keyword>
<evidence type="ECO:0000256" key="4">
    <source>
        <dbReference type="ARBA" id="ARBA00023270"/>
    </source>
</evidence>
<dbReference type="UniPathway" id="UPA00053">
    <property type="reaction ID" value="UER00086"/>
</dbReference>
<organism evidence="6 7">
    <name type="scientific">Psychrobacillus insolitus</name>
    <dbReference type="NCBI Taxonomy" id="1461"/>
    <lineage>
        <taxon>Bacteria</taxon>
        <taxon>Bacillati</taxon>
        <taxon>Bacillota</taxon>
        <taxon>Bacilli</taxon>
        <taxon>Bacillales</taxon>
        <taxon>Bacillaceae</taxon>
        <taxon>Psychrobacillus</taxon>
    </lineage>
</organism>
<comment type="function">
    <text evidence="5">Involved in the third step of the chorismate pathway, which leads to the biosynthesis of aromatic amino acids. Catalyzes the cis-dehydration of 3-dehydroquinate (DHQ) and introduces the first double bond of the aromatic ring to yield 3-dehydroshikimate.</text>
</comment>
<dbReference type="PROSITE" id="PS01028">
    <property type="entry name" value="DEHYDROQUINASE_I"/>
    <property type="match status" value="1"/>
</dbReference>
<keyword evidence="4 5" id="KW-0704">Schiff base</keyword>
<dbReference type="OrthoDB" id="9813659at2"/>
<keyword evidence="7" id="KW-1185">Reference proteome</keyword>
<dbReference type="NCBIfam" id="TIGR01093">
    <property type="entry name" value="aroD"/>
    <property type="match status" value="1"/>
</dbReference>
<feature type="binding site" evidence="5">
    <location>
        <position position="234"/>
    </location>
    <ligand>
        <name>3-dehydroquinate</name>
        <dbReference type="ChEBI" id="CHEBI:32364"/>
    </ligand>
</feature>
<feature type="active site" description="Schiff-base intermediate with substrate" evidence="5">
    <location>
        <position position="168"/>
    </location>
</feature>
<keyword evidence="5" id="KW-0028">Amino-acid biosynthesis</keyword>
<accession>A0A2W7MDQ2</accession>
<protein>
    <recommendedName>
        <fullName evidence="5">3-dehydroquinate dehydratase</fullName>
        <shortName evidence="5">3-dehydroquinase</shortName>
        <ecNumber evidence="5">4.2.1.10</ecNumber>
    </recommendedName>
    <alternativeName>
        <fullName evidence="5">Type I DHQase</fullName>
    </alternativeName>
    <alternativeName>
        <fullName evidence="5">Type I dehydroquinase</fullName>
        <shortName evidence="5">DHQ1</shortName>
    </alternativeName>
</protein>
<dbReference type="HAMAP" id="MF_00214">
    <property type="entry name" value="AroD"/>
    <property type="match status" value="1"/>
</dbReference>
<evidence type="ECO:0000256" key="2">
    <source>
        <dbReference type="ARBA" id="ARBA00023141"/>
    </source>
</evidence>
<evidence type="ECO:0000313" key="6">
    <source>
        <dbReference type="EMBL" id="PZX03944.1"/>
    </source>
</evidence>
<feature type="binding site" evidence="5">
    <location>
        <position position="82"/>
    </location>
    <ligand>
        <name>3-dehydroquinate</name>
        <dbReference type="ChEBI" id="CHEBI:32364"/>
    </ligand>
</feature>
<comment type="caution">
    <text evidence="6">The sequence shown here is derived from an EMBL/GenBank/DDBJ whole genome shotgun (WGS) entry which is preliminary data.</text>
</comment>
<comment type="pathway">
    <text evidence="5">Metabolic intermediate biosynthesis; chorismate biosynthesis; chorismate from D-erythrose 4-phosphate and phosphoenolpyruvate: step 3/7.</text>
</comment>
<sequence length="252" mass="28330">MQVVSIRDVHIGEGIPKIIVPLMGKKEENLLLEIREILQTEPDIIEWRVDVLEEVENIAAVKQTLSAIRKELYPIPLLFTFRSHREGGNKIITDAYYKQLLEEVSQTNDVDLLDVELFSPHVNEIVETAKNNHVTIVMSNHDFEKTPAKEEIVWRLRKMQELGAHIPKIAVMPKTPEDVLTLLDATYTMHTLHADRPIITMSMASTGLISRIAGETFGSAATFGSGKEASAPGQIPVNELRNVLGILHKNMR</sequence>
<dbReference type="InterPro" id="IPR050146">
    <property type="entry name" value="Type-I_3-dehydroquinase"/>
</dbReference>
<dbReference type="EC" id="4.2.1.10" evidence="5"/>
<comment type="similarity">
    <text evidence="5">Belongs to the type-I 3-dehydroquinase family.</text>
</comment>
<dbReference type="InterPro" id="IPR018508">
    <property type="entry name" value="3-dehydroquinate_DH_AS"/>
</dbReference>
<dbReference type="Proteomes" id="UP000248646">
    <property type="component" value="Unassembled WGS sequence"/>
</dbReference>
<gene>
    <name evidence="5" type="primary">aroD</name>
    <name evidence="6" type="ORF">C7437_105141</name>
</gene>
<evidence type="ECO:0000256" key="5">
    <source>
        <dbReference type="HAMAP-Rule" id="MF_00214"/>
    </source>
</evidence>
<evidence type="ECO:0000313" key="7">
    <source>
        <dbReference type="Proteomes" id="UP000248646"/>
    </source>
</evidence>
<comment type="subunit">
    <text evidence="5">Homodimer.</text>
</comment>
<dbReference type="GO" id="GO:0046279">
    <property type="term" value="P:3,4-dihydroxybenzoate biosynthetic process"/>
    <property type="evidence" value="ECO:0007669"/>
    <property type="project" value="TreeGrafter"/>
</dbReference>
<comment type="caution">
    <text evidence="5">Lacks conserved residue(s) required for the propagation of feature annotation.</text>
</comment>
<dbReference type="PANTHER" id="PTHR43699:SF1">
    <property type="entry name" value="3-DEHYDROQUINATE DEHYDRATASE"/>
    <property type="match status" value="1"/>
</dbReference>
<dbReference type="CDD" id="cd00502">
    <property type="entry name" value="DHQase_I"/>
    <property type="match status" value="1"/>
</dbReference>
<dbReference type="AlphaFoldDB" id="A0A2W7MDQ2"/>
<dbReference type="GO" id="GO:0009423">
    <property type="term" value="P:chorismate biosynthetic process"/>
    <property type="evidence" value="ECO:0007669"/>
    <property type="project" value="UniProtKB-UniRule"/>
</dbReference>
<dbReference type="SUPFAM" id="SSF51569">
    <property type="entry name" value="Aldolase"/>
    <property type="match status" value="1"/>
</dbReference>
<keyword evidence="3 5" id="KW-0456">Lyase</keyword>
<feature type="binding site" evidence="5">
    <location>
        <begin position="46"/>
        <end position="48"/>
    </location>
    <ligand>
        <name>3-dehydroquinate</name>
        <dbReference type="ChEBI" id="CHEBI:32364"/>
    </ligand>
</feature>
<reference evidence="6 7" key="1">
    <citation type="submission" date="2018-06" db="EMBL/GenBank/DDBJ databases">
        <title>Genomic Encyclopedia of Type Strains, Phase IV (KMG-IV): sequencing the most valuable type-strain genomes for metagenomic binning, comparative biology and taxonomic classification.</title>
        <authorList>
            <person name="Goeker M."/>
        </authorList>
    </citation>
    <scope>NUCLEOTIDE SEQUENCE [LARGE SCALE GENOMIC DNA]</scope>
    <source>
        <strain evidence="6 7">DSM 5</strain>
    </source>
</reference>
<dbReference type="Pfam" id="PF01487">
    <property type="entry name" value="DHquinase_I"/>
    <property type="match status" value="1"/>
</dbReference>
<dbReference type="GO" id="GO:0009073">
    <property type="term" value="P:aromatic amino acid family biosynthetic process"/>
    <property type="evidence" value="ECO:0007669"/>
    <property type="project" value="UniProtKB-KW"/>
</dbReference>
<feature type="active site" description="Proton donor/acceptor" evidence="5">
    <location>
        <position position="141"/>
    </location>
</feature>
<dbReference type="FunFam" id="3.20.20.70:FF:000047">
    <property type="entry name" value="3-dehydroquinate dehydratase"/>
    <property type="match status" value="1"/>
</dbReference>
<name>A0A2W7MDQ2_9BACI</name>
<dbReference type="RefSeq" id="WP_111439979.1">
    <property type="nucleotide sequence ID" value="NZ_QKZI01000005.1"/>
</dbReference>
<comment type="catalytic activity">
    <reaction evidence="1 5">
        <text>3-dehydroquinate = 3-dehydroshikimate + H2O</text>
        <dbReference type="Rhea" id="RHEA:21096"/>
        <dbReference type="ChEBI" id="CHEBI:15377"/>
        <dbReference type="ChEBI" id="CHEBI:16630"/>
        <dbReference type="ChEBI" id="CHEBI:32364"/>
        <dbReference type="EC" id="4.2.1.10"/>
    </reaction>
</comment>
<evidence type="ECO:0000256" key="3">
    <source>
        <dbReference type="ARBA" id="ARBA00023239"/>
    </source>
</evidence>
<feature type="binding site" evidence="5">
    <location>
        <position position="230"/>
    </location>
    <ligand>
        <name>3-dehydroquinate</name>
        <dbReference type="ChEBI" id="CHEBI:32364"/>
    </ligand>
</feature>
<dbReference type="GO" id="GO:0008652">
    <property type="term" value="P:amino acid biosynthetic process"/>
    <property type="evidence" value="ECO:0007669"/>
    <property type="project" value="UniProtKB-KW"/>
</dbReference>
<dbReference type="InterPro" id="IPR013785">
    <property type="entry name" value="Aldolase_TIM"/>
</dbReference>
<evidence type="ECO:0000256" key="1">
    <source>
        <dbReference type="ARBA" id="ARBA00001864"/>
    </source>
</evidence>
<dbReference type="EMBL" id="QKZI01000005">
    <property type="protein sequence ID" value="PZX03944.1"/>
    <property type="molecule type" value="Genomic_DNA"/>
</dbReference>
<dbReference type="InterPro" id="IPR001381">
    <property type="entry name" value="DHquinase_I"/>
</dbReference>
<proteinExistence type="inferred from homology"/>
<feature type="binding site" evidence="5">
    <location>
        <position position="211"/>
    </location>
    <ligand>
        <name>3-dehydroquinate</name>
        <dbReference type="ChEBI" id="CHEBI:32364"/>
    </ligand>
</feature>
<dbReference type="GO" id="GO:0003855">
    <property type="term" value="F:3-dehydroquinate dehydratase activity"/>
    <property type="evidence" value="ECO:0007669"/>
    <property type="project" value="UniProtKB-UniRule"/>
</dbReference>
<dbReference type="Gene3D" id="3.20.20.70">
    <property type="entry name" value="Aldolase class I"/>
    <property type="match status" value="1"/>
</dbReference>